<evidence type="ECO:0000313" key="6">
    <source>
        <dbReference type="Proteomes" id="UP001597086"/>
    </source>
</evidence>
<organism evidence="5 6">
    <name type="scientific">Winogradskyella rapida</name>
    <dbReference type="NCBI Taxonomy" id="549701"/>
    <lineage>
        <taxon>Bacteria</taxon>
        <taxon>Pseudomonadati</taxon>
        <taxon>Bacteroidota</taxon>
        <taxon>Flavobacteriia</taxon>
        <taxon>Flavobacteriales</taxon>
        <taxon>Flavobacteriaceae</taxon>
        <taxon>Winogradskyella</taxon>
    </lineage>
</organism>
<evidence type="ECO:0000256" key="2">
    <source>
        <dbReference type="ARBA" id="ARBA00022801"/>
    </source>
</evidence>
<dbReference type="InterPro" id="IPR029058">
    <property type="entry name" value="AB_hydrolase_fold"/>
</dbReference>
<dbReference type="EMBL" id="JBHTKM010000063">
    <property type="protein sequence ID" value="MFD1016048.1"/>
    <property type="molecule type" value="Genomic_DNA"/>
</dbReference>
<proteinExistence type="inferred from homology"/>
<evidence type="ECO:0000256" key="1">
    <source>
        <dbReference type="ARBA" id="ARBA00010515"/>
    </source>
</evidence>
<sequence>MTSIKILLTTFLIAFSFIVKGQVNFVPDSTLIYKTTAQGNLSMHVFKPSNYKASDQRPVIVFFFGGGWVGGHPKQFYQQARYFADHGFLAISAAYRVRGKHKTTPFESVTDAKSAIRFLRAQADTLGIDPSKIIASGASAGGHITACTGVIKGFDETDENLDISSVPNAMLLFNPVIDTTEKGYGIENVGEDRKTELSPNDHVEQGIPPTLIFHGTADQTVPFENVERFTKLMTEAGNTCKLIPFEGKGHGFFNGSYFRKHKTDTIFNKTMDLSMEFLQEHNLKLDTK</sequence>
<dbReference type="PANTHER" id="PTHR48081:SF30">
    <property type="entry name" value="ACETYL-HYDROLASE LIPR-RELATED"/>
    <property type="match status" value="1"/>
</dbReference>
<keyword evidence="2 5" id="KW-0378">Hydrolase</keyword>
<dbReference type="SUPFAM" id="SSF53474">
    <property type="entry name" value="alpha/beta-Hydrolases"/>
    <property type="match status" value="1"/>
</dbReference>
<dbReference type="Proteomes" id="UP001597086">
    <property type="component" value="Unassembled WGS sequence"/>
</dbReference>
<dbReference type="InterPro" id="IPR049492">
    <property type="entry name" value="BD-FAE-like_dom"/>
</dbReference>
<comment type="caution">
    <text evidence="5">The sequence shown here is derived from an EMBL/GenBank/DDBJ whole genome shotgun (WGS) entry which is preliminary data.</text>
</comment>
<dbReference type="InterPro" id="IPR050300">
    <property type="entry name" value="GDXG_lipolytic_enzyme"/>
</dbReference>
<evidence type="ECO:0000313" key="5">
    <source>
        <dbReference type="EMBL" id="MFD1016048.1"/>
    </source>
</evidence>
<dbReference type="InterPro" id="IPR002925">
    <property type="entry name" value="Dienelactn_hydro"/>
</dbReference>
<dbReference type="Gene3D" id="3.40.50.1820">
    <property type="entry name" value="alpha/beta hydrolase"/>
    <property type="match status" value="1"/>
</dbReference>
<feature type="domain" description="BD-FAE-like" evidence="4">
    <location>
        <begin position="45"/>
        <end position="162"/>
    </location>
</feature>
<dbReference type="RefSeq" id="WP_386116422.1">
    <property type="nucleotide sequence ID" value="NZ_JBHTKM010000063.1"/>
</dbReference>
<evidence type="ECO:0000259" key="4">
    <source>
        <dbReference type="Pfam" id="PF20434"/>
    </source>
</evidence>
<feature type="domain" description="Dienelactone hydrolase" evidence="3">
    <location>
        <begin position="198"/>
        <end position="256"/>
    </location>
</feature>
<reference evidence="6" key="1">
    <citation type="journal article" date="2019" name="Int. J. Syst. Evol. Microbiol.">
        <title>The Global Catalogue of Microorganisms (GCM) 10K type strain sequencing project: providing services to taxonomists for standard genome sequencing and annotation.</title>
        <authorList>
            <consortium name="The Broad Institute Genomics Platform"/>
            <consortium name="The Broad Institute Genome Sequencing Center for Infectious Disease"/>
            <person name="Wu L."/>
            <person name="Ma J."/>
        </authorList>
    </citation>
    <scope>NUCLEOTIDE SEQUENCE [LARGE SCALE GENOMIC DNA]</scope>
    <source>
        <strain evidence="6">CCUG 56098</strain>
    </source>
</reference>
<evidence type="ECO:0000259" key="3">
    <source>
        <dbReference type="Pfam" id="PF01738"/>
    </source>
</evidence>
<name>A0ABW3KTU5_9FLAO</name>
<gene>
    <name evidence="5" type="ORF">ACFQ13_08975</name>
</gene>
<dbReference type="PANTHER" id="PTHR48081">
    <property type="entry name" value="AB HYDROLASE SUPERFAMILY PROTEIN C4A8.06C"/>
    <property type="match status" value="1"/>
</dbReference>
<keyword evidence="6" id="KW-1185">Reference proteome</keyword>
<dbReference type="Pfam" id="PF01738">
    <property type="entry name" value="DLH"/>
    <property type="match status" value="1"/>
</dbReference>
<comment type="similarity">
    <text evidence="1">Belongs to the 'GDXG' lipolytic enzyme family.</text>
</comment>
<protein>
    <submittedName>
        <fullName evidence="5">Alpha/beta hydrolase</fullName>
    </submittedName>
</protein>
<accession>A0ABW3KTU5</accession>
<dbReference type="GO" id="GO:0016787">
    <property type="term" value="F:hydrolase activity"/>
    <property type="evidence" value="ECO:0007669"/>
    <property type="project" value="UniProtKB-KW"/>
</dbReference>
<dbReference type="Pfam" id="PF20434">
    <property type="entry name" value="BD-FAE"/>
    <property type="match status" value="1"/>
</dbReference>